<sequence length="362" mass="40884">MKICIVIGTRPEIIKMSPIIRACEKKHLDYLMIHTGQHYSYAMDKVFFKELNLPNAKYNLDIGSHSHGEQTGLMLEKIEKILFKEKPDLVLVLGDTNSVLAGTLASTKMHIKVGHIESGLRSYDRYMPEEQNRTVVDHLADYLFAPTENAKKILLGEGVPEGKIFVTGNTIVDAVFQNLEIAKKTVDILKKLNLEKQHYFTVTAHRPENVDRKEKLKGMLEGFEKIYAEFKMPLVFSIHPRTKKMIGEFNLKIPEGTISIEPVSYLEFLQLEANSRLILTDSGGIQEESCILKIPCVTLRENTERPETLTAGSNILAGTDPGRIFESVGKMVNAKKEWKNPFGDGNAATRIIEICEKIQQLQ</sequence>
<protein>
    <submittedName>
        <fullName evidence="3">UDP-N-acetylglucosamine 2-epimerase</fullName>
    </submittedName>
</protein>
<organism evidence="3 4">
    <name type="scientific">Candidatus Nomurabacteria bacterium GW2011_GWA2_40_9</name>
    <dbReference type="NCBI Taxonomy" id="1618734"/>
    <lineage>
        <taxon>Bacteria</taxon>
        <taxon>Candidatus Nomuraibacteriota</taxon>
    </lineage>
</organism>
<dbReference type="InterPro" id="IPR029767">
    <property type="entry name" value="WecB-like"/>
</dbReference>
<dbReference type="AlphaFoldDB" id="A0A0G0WTR8"/>
<dbReference type="NCBIfam" id="TIGR00236">
    <property type="entry name" value="wecB"/>
    <property type="match status" value="1"/>
</dbReference>
<dbReference type="PANTHER" id="PTHR43174">
    <property type="entry name" value="UDP-N-ACETYLGLUCOSAMINE 2-EPIMERASE"/>
    <property type="match status" value="1"/>
</dbReference>
<evidence type="ECO:0000259" key="2">
    <source>
        <dbReference type="Pfam" id="PF02350"/>
    </source>
</evidence>
<dbReference type="Pfam" id="PF02350">
    <property type="entry name" value="Epimerase_2"/>
    <property type="match status" value="1"/>
</dbReference>
<evidence type="ECO:0000313" key="4">
    <source>
        <dbReference type="Proteomes" id="UP000034749"/>
    </source>
</evidence>
<dbReference type="EMBL" id="LBZW01000025">
    <property type="protein sequence ID" value="KKR78792.1"/>
    <property type="molecule type" value="Genomic_DNA"/>
</dbReference>
<dbReference type="PANTHER" id="PTHR43174:SF1">
    <property type="entry name" value="UDP-N-ACETYLGLUCOSAMINE 2-EPIMERASE"/>
    <property type="match status" value="1"/>
</dbReference>
<gene>
    <name evidence="3" type="ORF">UU24_C0025G0001</name>
</gene>
<dbReference type="Proteomes" id="UP000034749">
    <property type="component" value="Unassembled WGS sequence"/>
</dbReference>
<comment type="caution">
    <text evidence="3">The sequence shown here is derived from an EMBL/GenBank/DDBJ whole genome shotgun (WGS) entry which is preliminary data.</text>
</comment>
<dbReference type="CDD" id="cd03786">
    <property type="entry name" value="GTB_UDP-GlcNAc_2-Epimerase"/>
    <property type="match status" value="1"/>
</dbReference>
<proteinExistence type="inferred from homology"/>
<dbReference type="Gene3D" id="3.40.50.2000">
    <property type="entry name" value="Glycogen Phosphorylase B"/>
    <property type="match status" value="2"/>
</dbReference>
<feature type="domain" description="UDP-N-acetylglucosamine 2-epimerase" evidence="2">
    <location>
        <begin position="23"/>
        <end position="354"/>
    </location>
</feature>
<dbReference type="InterPro" id="IPR003331">
    <property type="entry name" value="UDP_GlcNAc_Epimerase_2_dom"/>
</dbReference>
<evidence type="ECO:0000256" key="1">
    <source>
        <dbReference type="RuleBase" id="RU003513"/>
    </source>
</evidence>
<dbReference type="SUPFAM" id="SSF53756">
    <property type="entry name" value="UDP-Glycosyltransferase/glycogen phosphorylase"/>
    <property type="match status" value="1"/>
</dbReference>
<accession>A0A0G0WTR8</accession>
<name>A0A0G0WTR8_9BACT</name>
<comment type="similarity">
    <text evidence="1">Belongs to the UDP-N-acetylglucosamine 2-epimerase family.</text>
</comment>
<keyword evidence="1" id="KW-0413">Isomerase</keyword>
<evidence type="ECO:0000313" key="3">
    <source>
        <dbReference type="EMBL" id="KKR78792.1"/>
    </source>
</evidence>
<dbReference type="PATRIC" id="fig|1618734.3.peg.544"/>
<dbReference type="GO" id="GO:0016853">
    <property type="term" value="F:isomerase activity"/>
    <property type="evidence" value="ECO:0007669"/>
    <property type="project" value="UniProtKB-KW"/>
</dbReference>
<reference evidence="3 4" key="1">
    <citation type="journal article" date="2015" name="Nature">
        <title>rRNA introns, odd ribosomes, and small enigmatic genomes across a large radiation of phyla.</title>
        <authorList>
            <person name="Brown C.T."/>
            <person name="Hug L.A."/>
            <person name="Thomas B.C."/>
            <person name="Sharon I."/>
            <person name="Castelle C.J."/>
            <person name="Singh A."/>
            <person name="Wilkins M.J."/>
            <person name="Williams K.H."/>
            <person name="Banfield J.F."/>
        </authorList>
    </citation>
    <scope>NUCLEOTIDE SEQUENCE [LARGE SCALE GENOMIC DNA]</scope>
</reference>